<dbReference type="CDD" id="cd00088">
    <property type="entry name" value="HPT"/>
    <property type="match status" value="1"/>
</dbReference>
<evidence type="ECO:0000259" key="8">
    <source>
        <dbReference type="PROSITE" id="PS50109"/>
    </source>
</evidence>
<dbReference type="SMART" id="SM00260">
    <property type="entry name" value="CheW"/>
    <property type="match status" value="1"/>
</dbReference>
<evidence type="ECO:0000259" key="9">
    <source>
        <dbReference type="PROSITE" id="PS50851"/>
    </source>
</evidence>
<dbReference type="PROSITE" id="PS50894">
    <property type="entry name" value="HPT"/>
    <property type="match status" value="1"/>
</dbReference>
<dbReference type="InterPro" id="IPR004105">
    <property type="entry name" value="CheA-like_dim"/>
</dbReference>
<dbReference type="EC" id="2.7.13.3" evidence="2"/>
<dbReference type="SMART" id="SM00387">
    <property type="entry name" value="HATPase_c"/>
    <property type="match status" value="1"/>
</dbReference>
<reference evidence="11 12" key="1">
    <citation type="journal article" date="2023" name="ISME J.">
        <title>Cultivation and genomic characterization of novel and ubiquitous marine nitrite-oxidizing bacteria from the Nitrospirales.</title>
        <authorList>
            <person name="Mueller A.J."/>
            <person name="Daebeler A."/>
            <person name="Herbold C.W."/>
            <person name="Kirkegaard R.H."/>
            <person name="Daims H."/>
        </authorList>
    </citation>
    <scope>NUCLEOTIDE SEQUENCE [LARGE SCALE GENOMIC DNA]</scope>
    <source>
        <strain evidence="11 12">EB</strain>
    </source>
</reference>
<dbReference type="InterPro" id="IPR036061">
    <property type="entry name" value="CheW-like_dom_sf"/>
</dbReference>
<evidence type="ECO:0000313" key="12">
    <source>
        <dbReference type="Proteomes" id="UP001250932"/>
    </source>
</evidence>
<protein>
    <recommendedName>
        <fullName evidence="2">histidine kinase</fullName>
        <ecNumber evidence="2">2.7.13.3</ecNumber>
    </recommendedName>
</protein>
<evidence type="ECO:0000256" key="3">
    <source>
        <dbReference type="ARBA" id="ARBA00022553"/>
    </source>
</evidence>
<feature type="region of interest" description="Disordered" evidence="7">
    <location>
        <begin position="232"/>
        <end position="257"/>
    </location>
</feature>
<evidence type="ECO:0000256" key="2">
    <source>
        <dbReference type="ARBA" id="ARBA00012438"/>
    </source>
</evidence>
<accession>A0ABU3K697</accession>
<evidence type="ECO:0000256" key="1">
    <source>
        <dbReference type="ARBA" id="ARBA00000085"/>
    </source>
</evidence>
<evidence type="ECO:0000313" key="11">
    <source>
        <dbReference type="EMBL" id="MDT7041878.1"/>
    </source>
</evidence>
<dbReference type="CDD" id="cd00731">
    <property type="entry name" value="CheA_reg"/>
    <property type="match status" value="1"/>
</dbReference>
<sequence length="654" mass="70209">MNEEMKEILGDFLAESAEMLESLDQHFVTLESDPGNVELLNEIFRAMHSMKGGAGFLGFSHLVEVAHNAESLMNKLRNGEMAATSHVVDIILETVDIIKLLQEDIRSTGEDTHVDTDLIVTKLTLTMDSAADIGASSASSVPEAPSASTAEEPIAEESDVLEATPSATSDPEPPVVQAPKENKESSSIPKPPAIPHAVEFAASQSSNPSEVPPATPPAAPALSEMLAKMSEATTRTMEHAGKTQPKPSTREEDQSVRVETRRLDHVMNLVGELVLGRNRLMKLGGGLEERYENDTLVRELGVTLAQINLVASDLQLAVMKTRMVPIRKVFAKFPRLVRDLAHKLGKTVHLEMAGEDTEVDKSVADELGDPLVHLVRNSIDHAIELGSERKAAGKHPEGNVRLSASQEGNSIVIRIEDDGRGLQVEKIKEKALSKGLVTESDLAGMDKRDAMNLIFLPGFSTADVVSDVSGRGVGMDVVRTNISRMNGSIELNSEPGHGCLVTIKLPLTVAIIQALLVEVECSTFAIPLASVVEAVKVTKEDFKTINGRSVLNLRERILPLVRLADEFGIPSMDEAEESYVVVVAVGERRLGIVVDRLRAQEEVVIKSLGEYLSEVAGVAGATITGDGKVVLILDMADMVQKVGTLGGSGLAMVG</sequence>
<gene>
    <name evidence="11" type="ORF">PPG34_05905</name>
</gene>
<dbReference type="SUPFAM" id="SSF55874">
    <property type="entry name" value="ATPase domain of HSP90 chaperone/DNA topoisomerase II/histidine kinase"/>
    <property type="match status" value="1"/>
</dbReference>
<feature type="domain" description="CheW-like" evidence="9">
    <location>
        <begin position="511"/>
        <end position="644"/>
    </location>
</feature>
<dbReference type="InterPro" id="IPR036097">
    <property type="entry name" value="HisK_dim/P_sf"/>
</dbReference>
<keyword evidence="3 6" id="KW-0597">Phosphoprotein</keyword>
<dbReference type="InterPro" id="IPR036890">
    <property type="entry name" value="HATPase_C_sf"/>
</dbReference>
<dbReference type="PANTHER" id="PTHR43395">
    <property type="entry name" value="SENSOR HISTIDINE KINASE CHEA"/>
    <property type="match status" value="1"/>
</dbReference>
<evidence type="ECO:0000256" key="4">
    <source>
        <dbReference type="ARBA" id="ARBA00022679"/>
    </source>
</evidence>
<organism evidence="11 12">
    <name type="scientific">Candidatus Nitronereus thalassa</name>
    <dbReference type="NCBI Taxonomy" id="3020898"/>
    <lineage>
        <taxon>Bacteria</taxon>
        <taxon>Pseudomonadati</taxon>
        <taxon>Nitrospirota</taxon>
        <taxon>Nitrospiria</taxon>
        <taxon>Nitrospirales</taxon>
        <taxon>Nitrospiraceae</taxon>
        <taxon>Candidatus Nitronereus</taxon>
    </lineage>
</organism>
<dbReference type="Gene3D" id="1.20.120.160">
    <property type="entry name" value="HPT domain"/>
    <property type="match status" value="1"/>
</dbReference>
<dbReference type="SUPFAM" id="SSF50341">
    <property type="entry name" value="CheW-like"/>
    <property type="match status" value="1"/>
</dbReference>
<name>A0ABU3K697_9BACT</name>
<dbReference type="InterPro" id="IPR051315">
    <property type="entry name" value="Bact_Chemotaxis_CheA"/>
</dbReference>
<dbReference type="InterPro" id="IPR003594">
    <property type="entry name" value="HATPase_dom"/>
</dbReference>
<evidence type="ECO:0000256" key="7">
    <source>
        <dbReference type="SAM" id="MobiDB-lite"/>
    </source>
</evidence>
<dbReference type="PROSITE" id="PS50851">
    <property type="entry name" value="CHEW"/>
    <property type="match status" value="1"/>
</dbReference>
<feature type="modified residue" description="Phosphohistidine" evidence="6">
    <location>
        <position position="48"/>
    </location>
</feature>
<dbReference type="Pfam" id="PF01584">
    <property type="entry name" value="CheW"/>
    <property type="match status" value="1"/>
</dbReference>
<dbReference type="PROSITE" id="PS50109">
    <property type="entry name" value="HIS_KIN"/>
    <property type="match status" value="1"/>
</dbReference>
<feature type="compositionally biased region" description="Basic and acidic residues" evidence="7">
    <location>
        <begin position="248"/>
        <end position="257"/>
    </location>
</feature>
<comment type="catalytic activity">
    <reaction evidence="1">
        <text>ATP + protein L-histidine = ADP + protein N-phospho-L-histidine.</text>
        <dbReference type="EC" id="2.7.13.3"/>
    </reaction>
</comment>
<feature type="region of interest" description="Disordered" evidence="7">
    <location>
        <begin position="135"/>
        <end position="193"/>
    </location>
</feature>
<dbReference type="InterPro" id="IPR037006">
    <property type="entry name" value="CheA-like_homodim_sf"/>
</dbReference>
<dbReference type="InterPro" id="IPR004358">
    <property type="entry name" value="Sig_transdc_His_kin-like_C"/>
</dbReference>
<dbReference type="Pfam" id="PF02518">
    <property type="entry name" value="HATPase_c"/>
    <property type="match status" value="1"/>
</dbReference>
<dbReference type="PANTHER" id="PTHR43395:SF1">
    <property type="entry name" value="CHEMOTAXIS PROTEIN CHEA"/>
    <property type="match status" value="1"/>
</dbReference>
<keyword evidence="12" id="KW-1185">Reference proteome</keyword>
<dbReference type="Gene3D" id="3.30.565.10">
    <property type="entry name" value="Histidine kinase-like ATPase, C-terminal domain"/>
    <property type="match status" value="1"/>
</dbReference>
<dbReference type="Gene3D" id="1.10.287.560">
    <property type="entry name" value="Histidine kinase CheA-like, homodimeric domain"/>
    <property type="match status" value="1"/>
</dbReference>
<keyword evidence="4" id="KW-0808">Transferase</keyword>
<dbReference type="Pfam" id="PF01627">
    <property type="entry name" value="Hpt"/>
    <property type="match status" value="1"/>
</dbReference>
<dbReference type="InterPro" id="IPR005467">
    <property type="entry name" value="His_kinase_dom"/>
</dbReference>
<dbReference type="SUPFAM" id="SSF47226">
    <property type="entry name" value="Histidine-containing phosphotransfer domain, HPT domain"/>
    <property type="match status" value="1"/>
</dbReference>
<dbReference type="SUPFAM" id="SSF47384">
    <property type="entry name" value="Homodimeric domain of signal transducing histidine kinase"/>
    <property type="match status" value="1"/>
</dbReference>
<dbReference type="RefSeq" id="WP_313832225.1">
    <property type="nucleotide sequence ID" value="NZ_JAQOUE010000001.1"/>
</dbReference>
<dbReference type="InterPro" id="IPR036641">
    <property type="entry name" value="HPT_dom_sf"/>
</dbReference>
<dbReference type="SMART" id="SM01231">
    <property type="entry name" value="H-kinase_dim"/>
    <property type="match status" value="1"/>
</dbReference>
<feature type="compositionally biased region" description="Low complexity" evidence="7">
    <location>
        <begin position="135"/>
        <end position="152"/>
    </location>
</feature>
<evidence type="ECO:0000259" key="10">
    <source>
        <dbReference type="PROSITE" id="PS50894"/>
    </source>
</evidence>
<comment type="caution">
    <text evidence="11">The sequence shown here is derived from an EMBL/GenBank/DDBJ whole genome shotgun (WGS) entry which is preliminary data.</text>
</comment>
<dbReference type="PRINTS" id="PR00344">
    <property type="entry name" value="BCTRLSENSOR"/>
</dbReference>
<dbReference type="Pfam" id="PF02895">
    <property type="entry name" value="H-kinase_dim"/>
    <property type="match status" value="1"/>
</dbReference>
<evidence type="ECO:0000256" key="5">
    <source>
        <dbReference type="ARBA" id="ARBA00022777"/>
    </source>
</evidence>
<dbReference type="EMBL" id="JAQOUE010000001">
    <property type="protein sequence ID" value="MDT7041878.1"/>
    <property type="molecule type" value="Genomic_DNA"/>
</dbReference>
<dbReference type="Gene3D" id="2.30.30.40">
    <property type="entry name" value="SH3 Domains"/>
    <property type="match status" value="1"/>
</dbReference>
<proteinExistence type="predicted"/>
<dbReference type="CDD" id="cd16916">
    <property type="entry name" value="HATPase_CheA-like"/>
    <property type="match status" value="1"/>
</dbReference>
<dbReference type="InterPro" id="IPR008207">
    <property type="entry name" value="Sig_transdc_His_kin_Hpt_dom"/>
</dbReference>
<evidence type="ECO:0000256" key="6">
    <source>
        <dbReference type="PROSITE-ProRule" id="PRU00110"/>
    </source>
</evidence>
<feature type="domain" description="HPt" evidence="10">
    <location>
        <begin position="1"/>
        <end position="108"/>
    </location>
</feature>
<dbReference type="Proteomes" id="UP001250932">
    <property type="component" value="Unassembled WGS sequence"/>
</dbReference>
<dbReference type="InterPro" id="IPR002545">
    <property type="entry name" value="CheW-lke_dom"/>
</dbReference>
<feature type="domain" description="Histidine kinase" evidence="8">
    <location>
        <begin position="306"/>
        <end position="509"/>
    </location>
</feature>
<dbReference type="SMART" id="SM00073">
    <property type="entry name" value="HPT"/>
    <property type="match status" value="1"/>
</dbReference>
<keyword evidence="5" id="KW-0418">Kinase</keyword>